<dbReference type="InterPro" id="IPR003593">
    <property type="entry name" value="AAA+_ATPase"/>
</dbReference>
<dbReference type="Pfam" id="PF17866">
    <property type="entry name" value="AAA_lid_6"/>
    <property type="match status" value="1"/>
</dbReference>
<feature type="domain" description="AAA+ ATPase" evidence="5">
    <location>
        <begin position="365"/>
        <end position="505"/>
    </location>
</feature>
<dbReference type="PANTHER" id="PTHR43392:SF2">
    <property type="entry name" value="AAA-TYPE ATPASE FAMILY PROTEIN _ ANKYRIN REPEAT FAMILY PROTEIN"/>
    <property type="match status" value="1"/>
</dbReference>
<dbReference type="GO" id="GO:0005524">
    <property type="term" value="F:ATP binding"/>
    <property type="evidence" value="ECO:0007669"/>
    <property type="project" value="UniProtKB-KW"/>
</dbReference>
<dbReference type="FunFam" id="3.40.50.300:FF:000216">
    <property type="entry name" value="Type VII secretion ATPase EccA"/>
    <property type="match status" value="1"/>
</dbReference>
<protein>
    <submittedName>
        <fullName evidence="6">AAA family ATPase</fullName>
    </submittedName>
</protein>
<dbReference type="PRINTS" id="PR00819">
    <property type="entry name" value="CBXCFQXSUPER"/>
</dbReference>
<dbReference type="Proteomes" id="UP001204579">
    <property type="component" value="Unassembled WGS sequence"/>
</dbReference>
<dbReference type="InterPro" id="IPR050773">
    <property type="entry name" value="CbxX/CfxQ_RuBisCO_ESX"/>
</dbReference>
<gene>
    <name evidence="6" type="ORF">NW209_06810</name>
</gene>
<dbReference type="AlphaFoldDB" id="A0AAW5MZG6"/>
<keyword evidence="4" id="KW-0175">Coiled coil</keyword>
<accession>A0AAW5MZG6</accession>
<evidence type="ECO:0000256" key="2">
    <source>
        <dbReference type="ARBA" id="ARBA00022741"/>
    </source>
</evidence>
<evidence type="ECO:0000259" key="5">
    <source>
        <dbReference type="SMART" id="SM00382"/>
    </source>
</evidence>
<keyword evidence="7" id="KW-1185">Reference proteome</keyword>
<evidence type="ECO:0000313" key="6">
    <source>
        <dbReference type="EMBL" id="MCR8873723.1"/>
    </source>
</evidence>
<dbReference type="GO" id="GO:0016887">
    <property type="term" value="F:ATP hydrolysis activity"/>
    <property type="evidence" value="ECO:0007669"/>
    <property type="project" value="InterPro"/>
</dbReference>
<comment type="similarity">
    <text evidence="1">Belongs to the CbxX/CfxQ family.</text>
</comment>
<dbReference type="InterPro" id="IPR041627">
    <property type="entry name" value="AAA_lid_6"/>
</dbReference>
<dbReference type="RefSeq" id="WP_258335647.1">
    <property type="nucleotide sequence ID" value="NZ_JANRHJ010000006.1"/>
</dbReference>
<evidence type="ECO:0000256" key="4">
    <source>
        <dbReference type="SAM" id="Coils"/>
    </source>
</evidence>
<dbReference type="InterPro" id="IPR000641">
    <property type="entry name" value="CbxX/CfxQ"/>
</dbReference>
<comment type="caution">
    <text evidence="6">The sequence shown here is derived from an EMBL/GenBank/DDBJ whole genome shotgun (WGS) entry which is preliminary data.</text>
</comment>
<keyword evidence="3" id="KW-0067">ATP-binding</keyword>
<evidence type="ECO:0000256" key="3">
    <source>
        <dbReference type="ARBA" id="ARBA00022840"/>
    </source>
</evidence>
<feature type="coiled-coil region" evidence="4">
    <location>
        <begin position="324"/>
        <end position="354"/>
    </location>
</feature>
<dbReference type="InterPro" id="IPR003959">
    <property type="entry name" value="ATPase_AAA_core"/>
</dbReference>
<dbReference type="Gene3D" id="1.10.8.60">
    <property type="match status" value="1"/>
</dbReference>
<reference evidence="6 7" key="1">
    <citation type="submission" date="2022-08" db="EMBL/GenBank/DDBJ databases">
        <authorList>
            <person name="Zeman M."/>
            <person name="Kubasova T."/>
        </authorList>
    </citation>
    <scope>NUCLEOTIDE SEQUENCE [LARGE SCALE GENOMIC DNA]</scope>
    <source>
        <strain evidence="6 7">ET62</strain>
    </source>
</reference>
<dbReference type="InterPro" id="IPR027417">
    <property type="entry name" value="P-loop_NTPase"/>
</dbReference>
<keyword evidence="2" id="KW-0547">Nucleotide-binding</keyword>
<sequence length="617" mass="70572">MNTPILRVMRTEGDSLNAPEYADNLLAVEILFPELPADTTEVSVRIYSADYRLMGSDVCQPSSQKKNPKIRLNVCSEREWKMGDYHVFVYRNGSPLWFASGFLVFEFEEWKKMPLQRLEKDPDKRYFAEKLCLSEWWPKIGQLPFQTDFIEDVIRKLRSHDGKKAPCPHWLVVCEDTKGKAFASVLLPKHFCDNQPEARYVLPLEHLVSGAIQWEHLSAEIGQSKVVVVRIAELPYNDRTVNLLSLFASVLSCGHFRGVTFLFQGTEKAVKELRLQCTLMDALFTDEQTFHVQTDGIQELIARLEGQSDEACHSEWNDPSEQSAEQQLQQMVGLRRLKEDMEEARMMALFLKERKELCLERQGESRHHMLFLGNPGTGKTTVARLVGQMYHHMGLLSKGHTVITCRTDLIGEYIGQTEKRMKGVLEEARGGVLFIDEAYTLVSHEKESNDYGKEVIHVLLTVLSEPNPDMIIILAGYEDKMKALLQTNPGLKDRFPLQFHFDDYSSDELLEIAHRTLKARNFALTEEADEHLKAVIEKASAQRDGHFGNGRWVHNLIEQGLIKSMARRVMSLPSSSAPDRELFSTIELSDVEDAERRFLSPREAKLTPSFPRIGFRA</sequence>
<evidence type="ECO:0000256" key="1">
    <source>
        <dbReference type="ARBA" id="ARBA00010378"/>
    </source>
</evidence>
<dbReference type="Pfam" id="PF00004">
    <property type="entry name" value="AAA"/>
    <property type="match status" value="1"/>
</dbReference>
<dbReference type="Gene3D" id="3.40.50.300">
    <property type="entry name" value="P-loop containing nucleotide triphosphate hydrolases"/>
    <property type="match status" value="1"/>
</dbReference>
<proteinExistence type="inferred from homology"/>
<dbReference type="SUPFAM" id="SSF52540">
    <property type="entry name" value="P-loop containing nucleoside triphosphate hydrolases"/>
    <property type="match status" value="1"/>
</dbReference>
<dbReference type="SMART" id="SM00382">
    <property type="entry name" value="AAA"/>
    <property type="match status" value="1"/>
</dbReference>
<dbReference type="EMBL" id="JANRHJ010000006">
    <property type="protein sequence ID" value="MCR8873723.1"/>
    <property type="molecule type" value="Genomic_DNA"/>
</dbReference>
<evidence type="ECO:0000313" key="7">
    <source>
        <dbReference type="Proteomes" id="UP001204579"/>
    </source>
</evidence>
<name>A0AAW5MZG6_9BACT</name>
<dbReference type="PANTHER" id="PTHR43392">
    <property type="entry name" value="AAA-TYPE ATPASE FAMILY PROTEIN / ANKYRIN REPEAT FAMILY PROTEIN"/>
    <property type="match status" value="1"/>
</dbReference>
<organism evidence="6 7">
    <name type="scientific">Phocaeicola barnesiae</name>
    <dbReference type="NCBI Taxonomy" id="376804"/>
    <lineage>
        <taxon>Bacteria</taxon>
        <taxon>Pseudomonadati</taxon>
        <taxon>Bacteroidota</taxon>
        <taxon>Bacteroidia</taxon>
        <taxon>Bacteroidales</taxon>
        <taxon>Bacteroidaceae</taxon>
        <taxon>Phocaeicola</taxon>
    </lineage>
</organism>
<dbReference type="CDD" id="cd00009">
    <property type="entry name" value="AAA"/>
    <property type="match status" value="1"/>
</dbReference>